<dbReference type="GO" id="GO:0003676">
    <property type="term" value="F:nucleic acid binding"/>
    <property type="evidence" value="ECO:0007669"/>
    <property type="project" value="InterPro"/>
</dbReference>
<dbReference type="NCBIfam" id="TIGR01587">
    <property type="entry name" value="cas3_core"/>
    <property type="match status" value="1"/>
</dbReference>
<keyword evidence="5" id="KW-0547">Nucleotide-binding</keyword>
<dbReference type="PROSITE" id="PS51643">
    <property type="entry name" value="HD_CAS3"/>
    <property type="match status" value="1"/>
</dbReference>
<dbReference type="AlphaFoldDB" id="A0A0M4LVC3"/>
<dbReference type="Gene3D" id="3.40.50.300">
    <property type="entry name" value="P-loop containing nucleotide triphosphate hydrolases"/>
    <property type="match status" value="2"/>
</dbReference>
<evidence type="ECO:0000256" key="2">
    <source>
        <dbReference type="ARBA" id="ARBA00009046"/>
    </source>
</evidence>
<dbReference type="InterPro" id="IPR006674">
    <property type="entry name" value="HD_domain"/>
</dbReference>
<keyword evidence="7" id="KW-0347">Helicase</keyword>
<reference evidence="10 11" key="1">
    <citation type="submission" date="2014-12" db="EMBL/GenBank/DDBJ databases">
        <title>Complete genome sequence of Bifidobacterium longum subsp. infantis BT1.</title>
        <authorList>
            <person name="Kim J.F."/>
            <person name="Kwak M.-J."/>
        </authorList>
    </citation>
    <scope>NUCLEOTIDE SEQUENCE [LARGE SCALE GENOMIC DNA]</scope>
    <source>
        <strain evidence="10 11">BT1</strain>
    </source>
</reference>
<dbReference type="RefSeq" id="WP_060620743.1">
    <property type="nucleotide sequence ID" value="NZ_CP010411.1"/>
</dbReference>
<dbReference type="GO" id="GO:0016787">
    <property type="term" value="F:hydrolase activity"/>
    <property type="evidence" value="ECO:0007669"/>
    <property type="project" value="UniProtKB-KW"/>
</dbReference>
<dbReference type="InterPro" id="IPR038257">
    <property type="entry name" value="CRISPR-assoc_Cas3_HD_sf"/>
</dbReference>
<accession>A0A0M4LVC3</accession>
<dbReference type="PANTHER" id="PTHR24031">
    <property type="entry name" value="RNA HELICASE"/>
    <property type="match status" value="1"/>
</dbReference>
<evidence type="ECO:0000256" key="7">
    <source>
        <dbReference type="ARBA" id="ARBA00022806"/>
    </source>
</evidence>
<keyword evidence="9" id="KW-0051">Antiviral defense</keyword>
<evidence type="ECO:0000256" key="4">
    <source>
        <dbReference type="ARBA" id="ARBA00022723"/>
    </source>
</evidence>
<comment type="similarity">
    <text evidence="1">In the N-terminal section; belongs to the CRISPR-associated nuclease Cas3-HD family.</text>
</comment>
<dbReference type="InterPro" id="IPR011545">
    <property type="entry name" value="DEAD/DEAH_box_helicase_dom"/>
</dbReference>
<name>A0A0M4LVC3_BIFLI</name>
<dbReference type="GO" id="GO:0004518">
    <property type="term" value="F:nuclease activity"/>
    <property type="evidence" value="ECO:0007669"/>
    <property type="project" value="UniProtKB-KW"/>
</dbReference>
<dbReference type="SMART" id="SM00487">
    <property type="entry name" value="DEXDc"/>
    <property type="match status" value="1"/>
</dbReference>
<evidence type="ECO:0000256" key="5">
    <source>
        <dbReference type="ARBA" id="ARBA00022741"/>
    </source>
</evidence>
<dbReference type="InterPro" id="IPR054712">
    <property type="entry name" value="Cas3-like_dom"/>
</dbReference>
<dbReference type="GO" id="GO:0005524">
    <property type="term" value="F:ATP binding"/>
    <property type="evidence" value="ECO:0007669"/>
    <property type="project" value="UniProtKB-KW"/>
</dbReference>
<evidence type="ECO:0000313" key="10">
    <source>
        <dbReference type="EMBL" id="ALE09427.1"/>
    </source>
</evidence>
<dbReference type="InterPro" id="IPR014001">
    <property type="entry name" value="Helicase_ATP-bd"/>
</dbReference>
<dbReference type="GO" id="GO:0004386">
    <property type="term" value="F:helicase activity"/>
    <property type="evidence" value="ECO:0007669"/>
    <property type="project" value="UniProtKB-KW"/>
</dbReference>
<dbReference type="SUPFAM" id="SSF109604">
    <property type="entry name" value="HD-domain/PDEase-like"/>
    <property type="match status" value="1"/>
</dbReference>
<dbReference type="Gene3D" id="1.10.3210.30">
    <property type="match status" value="1"/>
</dbReference>
<evidence type="ECO:0000256" key="8">
    <source>
        <dbReference type="ARBA" id="ARBA00022840"/>
    </source>
</evidence>
<keyword evidence="3" id="KW-0540">Nuclease</keyword>
<proteinExistence type="inferred from homology"/>
<evidence type="ECO:0000313" key="11">
    <source>
        <dbReference type="Proteomes" id="UP000067206"/>
    </source>
</evidence>
<protein>
    <submittedName>
        <fullName evidence="10">CRISPR-associated helicase Cas3</fullName>
    </submittedName>
</protein>
<dbReference type="Pfam" id="PF00270">
    <property type="entry name" value="DEAD"/>
    <property type="match status" value="1"/>
</dbReference>
<dbReference type="InterPro" id="IPR006474">
    <property type="entry name" value="Helicase_Cas3_CRISPR-ass_core"/>
</dbReference>
<keyword evidence="8" id="KW-0067">ATP-binding</keyword>
<evidence type="ECO:0000256" key="6">
    <source>
        <dbReference type="ARBA" id="ARBA00022801"/>
    </source>
</evidence>
<dbReference type="PATRIC" id="fig|1682.24.peg.1369"/>
<dbReference type="Proteomes" id="UP000067206">
    <property type="component" value="Chromosome"/>
</dbReference>
<dbReference type="PROSITE" id="PS51192">
    <property type="entry name" value="HELICASE_ATP_BIND_1"/>
    <property type="match status" value="1"/>
</dbReference>
<dbReference type="InterPro" id="IPR027417">
    <property type="entry name" value="P-loop_NTPase"/>
</dbReference>
<dbReference type="NCBIfam" id="TIGR01596">
    <property type="entry name" value="cas3_HD"/>
    <property type="match status" value="1"/>
</dbReference>
<dbReference type="Pfam" id="PF22590">
    <property type="entry name" value="Cas3-like_C_2"/>
    <property type="match status" value="1"/>
</dbReference>
<organism evidence="10 11">
    <name type="scientific">Bifidobacterium longum subsp. infantis</name>
    <dbReference type="NCBI Taxonomy" id="1682"/>
    <lineage>
        <taxon>Bacteria</taxon>
        <taxon>Bacillati</taxon>
        <taxon>Actinomycetota</taxon>
        <taxon>Actinomycetes</taxon>
        <taxon>Bifidobacteriales</taxon>
        <taxon>Bifidobacteriaceae</taxon>
        <taxon>Bifidobacterium</taxon>
    </lineage>
</organism>
<dbReference type="SUPFAM" id="SSF52540">
    <property type="entry name" value="P-loop containing nucleoside triphosphate hydrolases"/>
    <property type="match status" value="1"/>
</dbReference>
<dbReference type="CDD" id="cd09641">
    <property type="entry name" value="Cas3''_I"/>
    <property type="match status" value="1"/>
</dbReference>
<dbReference type="EMBL" id="CP010411">
    <property type="protein sequence ID" value="ALE09427.1"/>
    <property type="molecule type" value="Genomic_DNA"/>
</dbReference>
<sequence length="812" mass="91004">MVHALMPKDLLLARKDDDGNTQTLYDHLHNTAELAAGFEKRSSVTAFAAGLLHDSGKATDDFKRYLLTGNRKRGEVVHAKQGAFIVDDCAADFPSSAASMITAEVLELAIANHHGHLPDCLDACGGTAYFRKLTGENKKAEQYHYQEVLSHVSSLNLDINTNFANSVAETNRLLETVDSCGISPRNTRNSRSFFLGLYAKYIYSRLVDADRVDAANFTAHQPYTSQTPNWEELTRRLENAISGFDTSSKISKIRMRISENCLAASTRDTGIYRLGVPTGGGKTLASLRFALHHAQETGKHHIIYITPYLSITEQTVQVFRNVLDLDKDDEILLEHYSSVVPDKDDEKEQQRRLAAERWDKPIIVTTMVQFLETVMSAKATRLRKFHNLADSVIVFDEVQALPTNTINVFNEVVSFLSKILGSTILLCSATQPLLEQTDRRNLLLSDKPDLIDPDNDYAEQLRRTNIVASSQGLTLDDFAAEIYSKALDNGNCLAVVNLKGEAKQLYQLVKELDVDHRFTLVHLSTAMCGAHRKNQLAVLKKCLPKKTGDSGQPVICISTQLIEAGVDISFSCVIRAMAGLDSILQAAGRCNRNGESQMPRNVYVYPTKDESGLRYLPEIQLGKEITDQLIHDYPEQDLLSAFMIEEYYRAYLIRYPKLVDSKSRNIGTMDYSILGGEETVYDLLSFNRRRRGLYCNRVGEQYPYAFAQAFQTVGDKFHVIPGGTTDVVVHYGQAMELIDQLNGEGDFASKIKILRSLQEYTVSLFDYEFKALDKSKSISEENGDFGILVLNEENYSQDFGFLLKAEMPLLMK</sequence>
<dbReference type="GO" id="GO:0051607">
    <property type="term" value="P:defense response to virus"/>
    <property type="evidence" value="ECO:0007669"/>
    <property type="project" value="UniProtKB-KW"/>
</dbReference>
<evidence type="ECO:0000256" key="9">
    <source>
        <dbReference type="ARBA" id="ARBA00023118"/>
    </source>
</evidence>
<dbReference type="Pfam" id="PF01966">
    <property type="entry name" value="HD"/>
    <property type="match status" value="1"/>
</dbReference>
<comment type="similarity">
    <text evidence="2">In the central section; belongs to the CRISPR-associated helicase Cas3 family.</text>
</comment>
<dbReference type="InterPro" id="IPR006483">
    <property type="entry name" value="CRISPR-assoc_Cas3_HD"/>
</dbReference>
<evidence type="ECO:0000256" key="1">
    <source>
        <dbReference type="ARBA" id="ARBA00006847"/>
    </source>
</evidence>
<dbReference type="GO" id="GO:0046872">
    <property type="term" value="F:metal ion binding"/>
    <property type="evidence" value="ECO:0007669"/>
    <property type="project" value="UniProtKB-KW"/>
</dbReference>
<keyword evidence="6" id="KW-0378">Hydrolase</keyword>
<gene>
    <name evidence="10" type="ORF">RY67_1407</name>
</gene>
<evidence type="ECO:0000256" key="3">
    <source>
        <dbReference type="ARBA" id="ARBA00022722"/>
    </source>
</evidence>
<keyword evidence="4" id="KW-0479">Metal-binding</keyword>
<dbReference type="CDD" id="cd17930">
    <property type="entry name" value="DEXHc_cas3"/>
    <property type="match status" value="1"/>
</dbReference>